<dbReference type="RefSeq" id="WP_132121366.1">
    <property type="nucleotide sequence ID" value="NZ_SMJU01000017.1"/>
</dbReference>
<gene>
    <name evidence="2" type="ORF">EZE20_20805</name>
</gene>
<comment type="caution">
    <text evidence="2">The sequence shown here is derived from an EMBL/GenBank/DDBJ whole genome shotgun (WGS) entry which is preliminary data.</text>
</comment>
<reference evidence="2 3" key="1">
    <citation type="submission" date="2019-02" db="EMBL/GenBank/DDBJ databases">
        <title>Arundinibacter roseus gen. nov., sp. nov., a new member of the family Cytophagaceae.</title>
        <authorList>
            <person name="Szuroczki S."/>
            <person name="Khayer B."/>
            <person name="Sproer C."/>
            <person name="Toumi M."/>
            <person name="Szabo A."/>
            <person name="Felfoldi T."/>
            <person name="Schumann P."/>
            <person name="Toth E."/>
        </authorList>
    </citation>
    <scope>NUCLEOTIDE SEQUENCE [LARGE SCALE GENOMIC DNA]</scope>
    <source>
        <strain evidence="2 3">DMA-k-7a</strain>
    </source>
</reference>
<protein>
    <recommendedName>
        <fullName evidence="4">Lipocalin-like domain-containing protein</fullName>
    </recommendedName>
</protein>
<feature type="chain" id="PRO_5020426665" description="Lipocalin-like domain-containing protein" evidence="1">
    <location>
        <begin position="22"/>
        <end position="168"/>
    </location>
</feature>
<keyword evidence="1" id="KW-0732">Signal</keyword>
<dbReference type="AlphaFoldDB" id="A0A4R4K1T1"/>
<name>A0A4R4K1T1_9BACT</name>
<dbReference type="EMBL" id="SMJU01000017">
    <property type="protein sequence ID" value="TDB60376.1"/>
    <property type="molecule type" value="Genomic_DNA"/>
</dbReference>
<evidence type="ECO:0000256" key="1">
    <source>
        <dbReference type="SAM" id="SignalP"/>
    </source>
</evidence>
<sequence length="168" mass="18518">MKNYYILCLVLLFGAILTACKKDQEAEPQPSLAGEWKLTASTRVDEQGTVSDRLSVDISSGAISALLEKQQADCYVGSRLLLLPDSTFATVAGSACTRNNTSFFTQSGTYRVLADGKSIVFTGKTTFSVKTFPDATIQELTFEKLQLRYPFVSPVDKKKYTVTDTFLR</sequence>
<keyword evidence="3" id="KW-1185">Reference proteome</keyword>
<organism evidence="2 3">
    <name type="scientific">Arundinibacter roseus</name>
    <dbReference type="NCBI Taxonomy" id="2070510"/>
    <lineage>
        <taxon>Bacteria</taxon>
        <taxon>Pseudomonadati</taxon>
        <taxon>Bacteroidota</taxon>
        <taxon>Cytophagia</taxon>
        <taxon>Cytophagales</taxon>
        <taxon>Spirosomataceae</taxon>
        <taxon>Arundinibacter</taxon>
    </lineage>
</organism>
<feature type="signal peptide" evidence="1">
    <location>
        <begin position="1"/>
        <end position="21"/>
    </location>
</feature>
<accession>A0A4R4K1T1</accession>
<dbReference type="PROSITE" id="PS51257">
    <property type="entry name" value="PROKAR_LIPOPROTEIN"/>
    <property type="match status" value="1"/>
</dbReference>
<proteinExistence type="predicted"/>
<evidence type="ECO:0000313" key="2">
    <source>
        <dbReference type="EMBL" id="TDB60376.1"/>
    </source>
</evidence>
<evidence type="ECO:0008006" key="4">
    <source>
        <dbReference type="Google" id="ProtNLM"/>
    </source>
</evidence>
<dbReference type="OrthoDB" id="1493972at2"/>
<evidence type="ECO:0000313" key="3">
    <source>
        <dbReference type="Proteomes" id="UP000295706"/>
    </source>
</evidence>
<dbReference type="Proteomes" id="UP000295706">
    <property type="component" value="Unassembled WGS sequence"/>
</dbReference>